<dbReference type="InterPro" id="IPR036852">
    <property type="entry name" value="Peptidase_S8/S53_dom_sf"/>
</dbReference>
<dbReference type="PROSITE" id="PS00136">
    <property type="entry name" value="SUBTILASE_ASP"/>
    <property type="match status" value="1"/>
</dbReference>
<organism evidence="6">
    <name type="scientific">marine sediment metagenome</name>
    <dbReference type="NCBI Taxonomy" id="412755"/>
    <lineage>
        <taxon>unclassified sequences</taxon>
        <taxon>metagenomes</taxon>
        <taxon>ecological metagenomes</taxon>
    </lineage>
</organism>
<protein>
    <recommendedName>
        <fullName evidence="5">Peptidase S8/S53 domain-containing protein</fullName>
    </recommendedName>
</protein>
<feature type="non-terminal residue" evidence="6">
    <location>
        <position position="1"/>
    </location>
</feature>
<dbReference type="PANTHER" id="PTHR43399">
    <property type="entry name" value="SUBTILISIN-RELATED"/>
    <property type="match status" value="1"/>
</dbReference>
<dbReference type="InterPro" id="IPR023827">
    <property type="entry name" value="Peptidase_S8_Asp-AS"/>
</dbReference>
<keyword evidence="4" id="KW-0720">Serine protease</keyword>
<dbReference type="Pfam" id="PF00082">
    <property type="entry name" value="Peptidase_S8"/>
    <property type="match status" value="1"/>
</dbReference>
<evidence type="ECO:0000313" key="6">
    <source>
        <dbReference type="EMBL" id="KKK82430.1"/>
    </source>
</evidence>
<dbReference type="InterPro" id="IPR015500">
    <property type="entry name" value="Peptidase_S8_subtilisin-rel"/>
</dbReference>
<dbReference type="PROSITE" id="PS00138">
    <property type="entry name" value="SUBTILASE_SER"/>
    <property type="match status" value="1"/>
</dbReference>
<comment type="similarity">
    <text evidence="1">Belongs to the peptidase S8 family.</text>
</comment>
<dbReference type="PROSITE" id="PS51892">
    <property type="entry name" value="SUBTILASE"/>
    <property type="match status" value="1"/>
</dbReference>
<keyword evidence="2" id="KW-0645">Protease</keyword>
<dbReference type="InterPro" id="IPR051048">
    <property type="entry name" value="Peptidase_S8/S53_subtilisin"/>
</dbReference>
<comment type="caution">
    <text evidence="6">The sequence shown here is derived from an EMBL/GenBank/DDBJ whole genome shotgun (WGS) entry which is preliminary data.</text>
</comment>
<sequence length="380" mass="40826">NKTLGDNSNASVLIGIIDTGVDYNHEDLINNYLPLGKDWFRNDSDPYYELNHGVHVAGIIAGEINNNKGIAGVGNIKFFMEKVFGDSSITGDWYLAQGIISAVNNGANITSSSWGGGYSTVNNGANITSSSWGGVYSTVVHDAFKYASSKGVINIAAAGNDNSNIPGYPAALPETISVSALTQLDTKADFSNWGSTIDLSAGGVNIYSTLPNNAYGVKSGTSMSTPIVSGIIGLMMSYYGDFINNESISTLLPSIVDDLGSPGKDDYFGWGKINATIALMLSIPPVIDNISFTESLIIDSDQFMNFSVKDLYQNPLNISIDLLDIWGTSANDIYVVGFNREPATRYLYHYDGSNWSLVKSEVTPDDSFYDYYFNAISGAS</sequence>
<keyword evidence="3" id="KW-0378">Hydrolase</keyword>
<feature type="domain" description="Peptidase S8/S53" evidence="5">
    <location>
        <begin position="11"/>
        <end position="271"/>
    </location>
</feature>
<dbReference type="GO" id="GO:0004252">
    <property type="term" value="F:serine-type endopeptidase activity"/>
    <property type="evidence" value="ECO:0007669"/>
    <property type="project" value="InterPro"/>
</dbReference>
<reference evidence="6" key="1">
    <citation type="journal article" date="2015" name="Nature">
        <title>Complex archaea that bridge the gap between prokaryotes and eukaryotes.</title>
        <authorList>
            <person name="Spang A."/>
            <person name="Saw J.H."/>
            <person name="Jorgensen S.L."/>
            <person name="Zaremba-Niedzwiedzka K."/>
            <person name="Martijn J."/>
            <person name="Lind A.E."/>
            <person name="van Eijk R."/>
            <person name="Schleper C."/>
            <person name="Guy L."/>
            <person name="Ettema T.J."/>
        </authorList>
    </citation>
    <scope>NUCLEOTIDE SEQUENCE</scope>
</reference>
<accession>A0A0F8Z8X8</accession>
<proteinExistence type="inferred from homology"/>
<dbReference type="SUPFAM" id="SSF52743">
    <property type="entry name" value="Subtilisin-like"/>
    <property type="match status" value="1"/>
</dbReference>
<dbReference type="EMBL" id="LAZR01052678">
    <property type="protein sequence ID" value="KKK82430.1"/>
    <property type="molecule type" value="Genomic_DNA"/>
</dbReference>
<evidence type="ECO:0000256" key="4">
    <source>
        <dbReference type="ARBA" id="ARBA00022825"/>
    </source>
</evidence>
<dbReference type="InterPro" id="IPR000209">
    <property type="entry name" value="Peptidase_S8/S53_dom"/>
</dbReference>
<evidence type="ECO:0000256" key="1">
    <source>
        <dbReference type="ARBA" id="ARBA00011073"/>
    </source>
</evidence>
<evidence type="ECO:0000259" key="5">
    <source>
        <dbReference type="Pfam" id="PF00082"/>
    </source>
</evidence>
<evidence type="ECO:0000256" key="3">
    <source>
        <dbReference type="ARBA" id="ARBA00022801"/>
    </source>
</evidence>
<dbReference type="PANTHER" id="PTHR43399:SF4">
    <property type="entry name" value="CELL WALL-ASSOCIATED PROTEASE"/>
    <property type="match status" value="1"/>
</dbReference>
<dbReference type="Gene3D" id="3.40.50.200">
    <property type="entry name" value="Peptidase S8/S53 domain"/>
    <property type="match status" value="1"/>
</dbReference>
<name>A0A0F8Z8X8_9ZZZZ</name>
<evidence type="ECO:0000256" key="2">
    <source>
        <dbReference type="ARBA" id="ARBA00022670"/>
    </source>
</evidence>
<dbReference type="GO" id="GO:0006508">
    <property type="term" value="P:proteolysis"/>
    <property type="evidence" value="ECO:0007669"/>
    <property type="project" value="UniProtKB-KW"/>
</dbReference>
<gene>
    <name evidence="6" type="ORF">LCGC14_2803470</name>
</gene>
<dbReference type="AlphaFoldDB" id="A0A0F8Z8X8"/>
<dbReference type="InterPro" id="IPR023828">
    <property type="entry name" value="Peptidase_S8_Ser-AS"/>
</dbReference>
<dbReference type="PRINTS" id="PR00723">
    <property type="entry name" value="SUBTILISIN"/>
</dbReference>